<dbReference type="SUPFAM" id="SSF52540">
    <property type="entry name" value="P-loop containing nucleoside triphosphate hydrolases"/>
    <property type="match status" value="1"/>
</dbReference>
<dbReference type="InterPro" id="IPR027417">
    <property type="entry name" value="P-loop_NTPase"/>
</dbReference>
<dbReference type="PANTHER" id="PTHR36766">
    <property type="entry name" value="PLANT BROAD-SPECTRUM MILDEW RESISTANCE PROTEIN RPW8"/>
    <property type="match status" value="1"/>
</dbReference>
<dbReference type="OrthoDB" id="685518at2759"/>
<dbReference type="FunFam" id="3.40.50.300:FF:001091">
    <property type="entry name" value="Probable disease resistance protein At1g61300"/>
    <property type="match status" value="1"/>
</dbReference>
<dbReference type="PRINTS" id="PR00364">
    <property type="entry name" value="DISEASERSIST"/>
</dbReference>
<dbReference type="GO" id="GO:0006952">
    <property type="term" value="P:defense response"/>
    <property type="evidence" value="ECO:0007669"/>
    <property type="project" value="UniProtKB-KW"/>
</dbReference>
<evidence type="ECO:0000256" key="4">
    <source>
        <dbReference type="ARBA" id="ARBA00022840"/>
    </source>
</evidence>
<evidence type="ECO:0000256" key="2">
    <source>
        <dbReference type="ARBA" id="ARBA00022741"/>
    </source>
</evidence>
<keyword evidence="7" id="KW-1185">Reference proteome</keyword>
<proteinExistence type="inferred from homology"/>
<dbReference type="Proteomes" id="UP000594638">
    <property type="component" value="Unassembled WGS sequence"/>
</dbReference>
<evidence type="ECO:0000256" key="1">
    <source>
        <dbReference type="ARBA" id="ARBA00008894"/>
    </source>
</evidence>
<accession>A0A8S0PF11</accession>
<comment type="similarity">
    <text evidence="1">Belongs to the disease resistance NB-LRR family.</text>
</comment>
<feature type="domain" description="NB-ARC" evidence="5">
    <location>
        <begin position="172"/>
        <end position="338"/>
    </location>
</feature>
<dbReference type="Gramene" id="OE9A055833T1">
    <property type="protein sequence ID" value="OE9A055833C1"/>
    <property type="gene ID" value="OE9A055833"/>
</dbReference>
<evidence type="ECO:0000313" key="7">
    <source>
        <dbReference type="Proteomes" id="UP000594638"/>
    </source>
</evidence>
<keyword evidence="3" id="KW-0611">Plant defense</keyword>
<evidence type="ECO:0000259" key="5">
    <source>
        <dbReference type="Pfam" id="PF00931"/>
    </source>
</evidence>
<dbReference type="PANTHER" id="PTHR36766:SF30">
    <property type="entry name" value="TIR-NBS TYPE DISEASE RESISTANCE PROTEIN-RELATED"/>
    <property type="match status" value="1"/>
</dbReference>
<keyword evidence="2" id="KW-0547">Nucleotide-binding</keyword>
<dbReference type="GO" id="GO:0005524">
    <property type="term" value="F:ATP binding"/>
    <property type="evidence" value="ECO:0007669"/>
    <property type="project" value="UniProtKB-KW"/>
</dbReference>
<dbReference type="GO" id="GO:0043531">
    <property type="term" value="F:ADP binding"/>
    <property type="evidence" value="ECO:0007669"/>
    <property type="project" value="InterPro"/>
</dbReference>
<evidence type="ECO:0000256" key="3">
    <source>
        <dbReference type="ARBA" id="ARBA00022821"/>
    </source>
</evidence>
<keyword evidence="4" id="KW-0067">ATP-binding</keyword>
<protein>
    <submittedName>
        <fullName evidence="6">Probable disease resistance RF45 isoform X1</fullName>
    </submittedName>
</protein>
<sequence length="372" mass="43533">MSEKLISDYLENNSTVLLQEFRTNLVPDIKKRKQDVEAKLKKWFCAFKDIDARKRKESSVHNLERDIRYLIFRLENVLETYVNVDQPRRGRDIIRKFIDDFKSFRMVDLEVKEINIQIKRTITNLITVLALIKTEEERSHSVNENPENENRQKLRKSISDDQTNHIVGMDHELENLTSYLRDGKNRDICIYGRGGIGKTTLAHKLYKDLNVEEQFYICSAVEIGQNPVGTVLGRILKQLPRGKERIESLESDPTLETVTEHFNKYAKSKKYLFVLDDIQSLDDWNFFHRIFPNEQNGSKLILTTRSSEVASYVAGNGGLVHEMQPLSPYNSFKLFKKAIPSYHFGKFLFHNRFPNLSSVIFTIIYNYFVPHC</sequence>
<dbReference type="EMBL" id="CACTIH010000045">
    <property type="protein sequence ID" value="CAA2940142.1"/>
    <property type="molecule type" value="Genomic_DNA"/>
</dbReference>
<dbReference type="Gene3D" id="3.40.50.300">
    <property type="entry name" value="P-loop containing nucleotide triphosphate hydrolases"/>
    <property type="match status" value="1"/>
</dbReference>
<gene>
    <name evidence="6" type="ORF">OLEA9_A055833</name>
</gene>
<organism evidence="6 7">
    <name type="scientific">Olea europaea subsp. europaea</name>
    <dbReference type="NCBI Taxonomy" id="158383"/>
    <lineage>
        <taxon>Eukaryota</taxon>
        <taxon>Viridiplantae</taxon>
        <taxon>Streptophyta</taxon>
        <taxon>Embryophyta</taxon>
        <taxon>Tracheophyta</taxon>
        <taxon>Spermatophyta</taxon>
        <taxon>Magnoliopsida</taxon>
        <taxon>eudicotyledons</taxon>
        <taxon>Gunneridae</taxon>
        <taxon>Pentapetalae</taxon>
        <taxon>asterids</taxon>
        <taxon>lamiids</taxon>
        <taxon>Lamiales</taxon>
        <taxon>Oleaceae</taxon>
        <taxon>Oleeae</taxon>
        <taxon>Olea</taxon>
    </lineage>
</organism>
<dbReference type="InterPro" id="IPR002182">
    <property type="entry name" value="NB-ARC"/>
</dbReference>
<comment type="caution">
    <text evidence="6">The sequence shown here is derived from an EMBL/GenBank/DDBJ whole genome shotgun (WGS) entry which is preliminary data.</text>
</comment>
<dbReference type="AlphaFoldDB" id="A0A8S0PF11"/>
<name>A0A8S0PF11_OLEEU</name>
<evidence type="ECO:0000313" key="6">
    <source>
        <dbReference type="EMBL" id="CAA2940142.1"/>
    </source>
</evidence>
<dbReference type="Pfam" id="PF00931">
    <property type="entry name" value="NB-ARC"/>
    <property type="match status" value="1"/>
</dbReference>
<reference evidence="6 7" key="1">
    <citation type="submission" date="2019-12" db="EMBL/GenBank/DDBJ databases">
        <authorList>
            <person name="Alioto T."/>
            <person name="Alioto T."/>
            <person name="Gomez Garrido J."/>
        </authorList>
    </citation>
    <scope>NUCLEOTIDE SEQUENCE [LARGE SCALE GENOMIC DNA]</scope>
</reference>